<keyword evidence="4 6" id="KW-1133">Transmembrane helix</keyword>
<evidence type="ECO:0000256" key="1">
    <source>
        <dbReference type="ARBA" id="ARBA00004651"/>
    </source>
</evidence>
<evidence type="ECO:0000313" key="7">
    <source>
        <dbReference type="EMBL" id="SES83213.1"/>
    </source>
</evidence>
<feature type="transmembrane region" description="Helical" evidence="6">
    <location>
        <begin position="84"/>
        <end position="100"/>
    </location>
</feature>
<gene>
    <name evidence="7" type="ORF">SAMN05660297_00649</name>
</gene>
<dbReference type="Proteomes" id="UP000199568">
    <property type="component" value="Unassembled WGS sequence"/>
</dbReference>
<protein>
    <submittedName>
        <fullName evidence="7">ATP synthase I chain</fullName>
    </submittedName>
</protein>
<feature type="transmembrane region" description="Helical" evidence="6">
    <location>
        <begin position="21"/>
        <end position="40"/>
    </location>
</feature>
<evidence type="ECO:0000256" key="4">
    <source>
        <dbReference type="ARBA" id="ARBA00022989"/>
    </source>
</evidence>
<name>A0A1H9ZNJ4_9FIRM</name>
<dbReference type="AlphaFoldDB" id="A0A1H9ZNJ4"/>
<evidence type="ECO:0000256" key="3">
    <source>
        <dbReference type="ARBA" id="ARBA00022692"/>
    </source>
</evidence>
<dbReference type="Pfam" id="PF03899">
    <property type="entry name" value="ATP-synt_I"/>
    <property type="match status" value="1"/>
</dbReference>
<reference evidence="7 8" key="1">
    <citation type="submission" date="2016-10" db="EMBL/GenBank/DDBJ databases">
        <authorList>
            <person name="de Groot N.N."/>
        </authorList>
    </citation>
    <scope>NUCLEOTIDE SEQUENCE [LARGE SCALE GENOMIC DNA]</scope>
    <source>
        <strain evidence="7 8">DSM 18979</strain>
    </source>
</reference>
<keyword evidence="3 6" id="KW-0812">Transmembrane</keyword>
<dbReference type="RefSeq" id="WP_244272621.1">
    <property type="nucleotide sequence ID" value="NZ_FOHU01000002.1"/>
</dbReference>
<evidence type="ECO:0000313" key="8">
    <source>
        <dbReference type="Proteomes" id="UP000199568"/>
    </source>
</evidence>
<dbReference type="STRING" id="426128.SAMN05660297_00649"/>
<feature type="transmembrane region" description="Helical" evidence="6">
    <location>
        <begin position="46"/>
        <end position="64"/>
    </location>
</feature>
<evidence type="ECO:0000256" key="5">
    <source>
        <dbReference type="ARBA" id="ARBA00023136"/>
    </source>
</evidence>
<keyword evidence="2" id="KW-1003">Cell membrane</keyword>
<evidence type="ECO:0000256" key="2">
    <source>
        <dbReference type="ARBA" id="ARBA00022475"/>
    </source>
</evidence>
<dbReference type="GO" id="GO:0005886">
    <property type="term" value="C:plasma membrane"/>
    <property type="evidence" value="ECO:0007669"/>
    <property type="project" value="UniProtKB-SubCell"/>
</dbReference>
<feature type="transmembrane region" description="Helical" evidence="6">
    <location>
        <begin position="106"/>
        <end position="124"/>
    </location>
</feature>
<dbReference type="InterPro" id="IPR005598">
    <property type="entry name" value="ATP_synth_I"/>
</dbReference>
<proteinExistence type="predicted"/>
<evidence type="ECO:0000256" key="6">
    <source>
        <dbReference type="SAM" id="Phobius"/>
    </source>
</evidence>
<comment type="subcellular location">
    <subcellularLocation>
        <location evidence="1">Cell membrane</location>
        <topology evidence="1">Multi-pass membrane protein</topology>
    </subcellularLocation>
</comment>
<keyword evidence="8" id="KW-1185">Reference proteome</keyword>
<dbReference type="EMBL" id="FOHU01000002">
    <property type="protein sequence ID" value="SES83213.1"/>
    <property type="molecule type" value="Genomic_DNA"/>
</dbReference>
<accession>A0A1H9ZNJ4</accession>
<keyword evidence="5 6" id="KW-0472">Membrane</keyword>
<sequence length="145" mass="16601">MLKRNKGSDKMNPVWETQFKIIKGVLLVNSAIGVIGVFIANPPLPFLVGLLFGTIISLLNFRLLSLTLNKAVKMQPHQAQAYTSIRYMIRYLIIGLVLYISIQAEYIHVLGTIFGILSLKFVILQKELFNNKQYFKNIFKRKEAK</sequence>
<organism evidence="7 8">
    <name type="scientific">Natronincola peptidivorans</name>
    <dbReference type="NCBI Taxonomy" id="426128"/>
    <lineage>
        <taxon>Bacteria</taxon>
        <taxon>Bacillati</taxon>
        <taxon>Bacillota</taxon>
        <taxon>Clostridia</taxon>
        <taxon>Peptostreptococcales</taxon>
        <taxon>Natronincolaceae</taxon>
        <taxon>Natronincola</taxon>
    </lineage>
</organism>